<sequence>MPSPQLSLPPHARGLLAHPRATRPAPFAQGLIAASLLCGALASQAAGNAPAAAQAAAAPTIRYAIEGGSLAAVLSRFAAASGIALSFDPSATLGMKSDGLRGDLTVRAGFARLLAGSGLEAVDNGNGEFTLRTMAQNTAPGAATLQTVQVTASGLRAPVEADNSYRPTPSASTLRSALPVLEVPQVVNVVPAQAIRDQRPRNLDDALANVSGITQGNTLASTQDTIMKRGFGGNRDGSIMHNGMPLVQGRGMNAAAESVEVVKGPSSLLYGIMDPGGVVNVVSKRPQLVQHTSVSALASGYAGGRNGGGLTLDTTGPIGEDGLAYRLVVDRVSEDYWRNFGSHRETLVAPSVAWYGDQTQAVLSYEYRSYLTPFDRGTALDPRTQRPLDIPATRRLDEPFNAMRGESHLAQLSVDHQLASDWKAHLGLSYNRETYDANQLRVNGVNPTAGTLARSNDATHGALSTDSYAIGYLDGKLTLGGLRHDLQAGADLEYRRIYRADLLRQASRSTFSYLNPVYGREQPSATVSASDSDQTDSLHNQSLFLQDAIHLGDRWIAVAGLRWQGYRQIAGRGRPFVTNTKTDDHQWLPRLGLVYQVDAATSLYASYTQSLKPASTIAPLSSGVVITSAMEPEKARSWEIGAKYDVPGTLAATLAFFNIEKKNVLVSQFNDVTKLTDWRTSGAARSRGMELDVSGQFNAQWSAIGSLAYIDARTTEDPLYAGNRLWNVARHTASLFGVYTTAGPDGQGRVRLGAGARYVGRRAGDSANSFELPSYTVADAFAAYDTRIGGQRVKFQLNVKNLLNKVYYTSSVNSYFISMGDARQISLLTTFDF</sequence>
<organism evidence="15 16">
    <name type="scientific">Paracidovorax anthurii</name>
    <dbReference type="NCBI Taxonomy" id="78229"/>
    <lineage>
        <taxon>Bacteria</taxon>
        <taxon>Pseudomonadati</taxon>
        <taxon>Pseudomonadota</taxon>
        <taxon>Betaproteobacteria</taxon>
        <taxon>Burkholderiales</taxon>
        <taxon>Comamonadaceae</taxon>
        <taxon>Paracidovorax</taxon>
    </lineage>
</organism>
<evidence type="ECO:0000313" key="16">
    <source>
        <dbReference type="Proteomes" id="UP000248856"/>
    </source>
</evidence>
<dbReference type="Gene3D" id="3.55.50.30">
    <property type="match status" value="1"/>
</dbReference>
<keyword evidence="8 13" id="KW-0798">TonB box</keyword>
<dbReference type="PROSITE" id="PS52016">
    <property type="entry name" value="TONB_DEPENDENT_REC_3"/>
    <property type="match status" value="1"/>
</dbReference>
<keyword evidence="3 12" id="KW-0813">Transport</keyword>
<dbReference type="CDD" id="cd01347">
    <property type="entry name" value="ligand_gated_channel"/>
    <property type="match status" value="1"/>
</dbReference>
<evidence type="ECO:0000256" key="13">
    <source>
        <dbReference type="RuleBase" id="RU003357"/>
    </source>
</evidence>
<comment type="subcellular location">
    <subcellularLocation>
        <location evidence="1 12">Cell outer membrane</location>
        <topology evidence="1 12">Multi-pass membrane protein</topology>
    </subcellularLocation>
</comment>
<keyword evidence="6 12" id="KW-0812">Transmembrane</keyword>
<dbReference type="EMBL" id="QLTA01000013">
    <property type="protein sequence ID" value="RAR83948.1"/>
    <property type="molecule type" value="Genomic_DNA"/>
</dbReference>
<evidence type="ECO:0000256" key="4">
    <source>
        <dbReference type="ARBA" id="ARBA00022452"/>
    </source>
</evidence>
<evidence type="ECO:0000259" key="14">
    <source>
        <dbReference type="SMART" id="SM00965"/>
    </source>
</evidence>
<dbReference type="PANTHER" id="PTHR32552">
    <property type="entry name" value="FERRICHROME IRON RECEPTOR-RELATED"/>
    <property type="match status" value="1"/>
</dbReference>
<dbReference type="InterPro" id="IPR037066">
    <property type="entry name" value="Plug_dom_sf"/>
</dbReference>
<dbReference type="NCBIfam" id="TIGR01783">
    <property type="entry name" value="TonB-siderophor"/>
    <property type="match status" value="1"/>
</dbReference>
<dbReference type="InterPro" id="IPR011662">
    <property type="entry name" value="Secretin/TonB_short_N"/>
</dbReference>
<dbReference type="Pfam" id="PF00593">
    <property type="entry name" value="TonB_dep_Rec_b-barrel"/>
    <property type="match status" value="1"/>
</dbReference>
<dbReference type="InterPro" id="IPR000531">
    <property type="entry name" value="Beta-barrel_TonB"/>
</dbReference>
<evidence type="ECO:0000256" key="6">
    <source>
        <dbReference type="ARBA" id="ARBA00022692"/>
    </source>
</evidence>
<accession>A0A328ZD08</accession>
<keyword evidence="10 15" id="KW-0675">Receptor</keyword>
<dbReference type="InterPro" id="IPR012910">
    <property type="entry name" value="Plug_dom"/>
</dbReference>
<dbReference type="AlphaFoldDB" id="A0A328ZD08"/>
<evidence type="ECO:0000256" key="9">
    <source>
        <dbReference type="ARBA" id="ARBA00023136"/>
    </source>
</evidence>
<feature type="domain" description="Secretin/TonB short N-terminal" evidence="14">
    <location>
        <begin position="83"/>
        <end position="134"/>
    </location>
</feature>
<keyword evidence="5" id="KW-0410">Iron transport</keyword>
<keyword evidence="9 12" id="KW-0472">Membrane</keyword>
<keyword evidence="16" id="KW-1185">Reference proteome</keyword>
<evidence type="ECO:0000256" key="12">
    <source>
        <dbReference type="PROSITE-ProRule" id="PRU01360"/>
    </source>
</evidence>
<evidence type="ECO:0000256" key="5">
    <source>
        <dbReference type="ARBA" id="ARBA00022496"/>
    </source>
</evidence>
<dbReference type="GO" id="GO:0038023">
    <property type="term" value="F:signaling receptor activity"/>
    <property type="evidence" value="ECO:0007669"/>
    <property type="project" value="InterPro"/>
</dbReference>
<evidence type="ECO:0000256" key="11">
    <source>
        <dbReference type="ARBA" id="ARBA00023237"/>
    </source>
</evidence>
<keyword evidence="4 12" id="KW-1134">Transmembrane beta strand</keyword>
<evidence type="ECO:0000256" key="8">
    <source>
        <dbReference type="ARBA" id="ARBA00023077"/>
    </source>
</evidence>
<protein>
    <submittedName>
        <fullName evidence="15">Iron complex outermembrane receptor protein</fullName>
    </submittedName>
</protein>
<dbReference type="PANTHER" id="PTHR32552:SF85">
    <property type="entry name" value="BLL7968 PROTEIN"/>
    <property type="match status" value="1"/>
</dbReference>
<dbReference type="InterPro" id="IPR039426">
    <property type="entry name" value="TonB-dep_rcpt-like"/>
</dbReference>
<dbReference type="RefSeq" id="WP_111876939.1">
    <property type="nucleotide sequence ID" value="NZ_CBCSGC010000189.1"/>
</dbReference>
<keyword evidence="11 12" id="KW-0998">Cell outer membrane</keyword>
<evidence type="ECO:0000256" key="2">
    <source>
        <dbReference type="ARBA" id="ARBA00009810"/>
    </source>
</evidence>
<dbReference type="GO" id="GO:0015344">
    <property type="term" value="F:siderophore uptake transmembrane transporter activity"/>
    <property type="evidence" value="ECO:0007669"/>
    <property type="project" value="TreeGrafter"/>
</dbReference>
<dbReference type="GO" id="GO:0009279">
    <property type="term" value="C:cell outer membrane"/>
    <property type="evidence" value="ECO:0007669"/>
    <property type="project" value="UniProtKB-SubCell"/>
</dbReference>
<evidence type="ECO:0000256" key="7">
    <source>
        <dbReference type="ARBA" id="ARBA00023004"/>
    </source>
</evidence>
<dbReference type="Pfam" id="PF07715">
    <property type="entry name" value="Plug"/>
    <property type="match status" value="1"/>
</dbReference>
<keyword evidence="5" id="KW-0406">Ion transport</keyword>
<proteinExistence type="inferred from homology"/>
<gene>
    <name evidence="15" type="ORF">AX018_101396</name>
</gene>
<dbReference type="Gene3D" id="2.170.130.10">
    <property type="entry name" value="TonB-dependent receptor, plug domain"/>
    <property type="match status" value="1"/>
</dbReference>
<dbReference type="OrthoDB" id="9790771at2"/>
<comment type="caution">
    <text evidence="15">The sequence shown here is derived from an EMBL/GenBank/DDBJ whole genome shotgun (WGS) entry which is preliminary data.</text>
</comment>
<name>A0A328ZD08_9BURK</name>
<evidence type="ECO:0000256" key="1">
    <source>
        <dbReference type="ARBA" id="ARBA00004571"/>
    </source>
</evidence>
<dbReference type="GO" id="GO:0015891">
    <property type="term" value="P:siderophore transport"/>
    <property type="evidence" value="ECO:0007669"/>
    <property type="project" value="InterPro"/>
</dbReference>
<dbReference type="SMART" id="SM00965">
    <property type="entry name" value="STN"/>
    <property type="match status" value="1"/>
</dbReference>
<evidence type="ECO:0000313" key="15">
    <source>
        <dbReference type="EMBL" id="RAR83948.1"/>
    </source>
</evidence>
<dbReference type="SUPFAM" id="SSF56935">
    <property type="entry name" value="Porins"/>
    <property type="match status" value="1"/>
</dbReference>
<dbReference type="InterPro" id="IPR036942">
    <property type="entry name" value="Beta-barrel_TonB_sf"/>
</dbReference>
<keyword evidence="7" id="KW-0408">Iron</keyword>
<reference evidence="15 16" key="1">
    <citation type="submission" date="2018-06" db="EMBL/GenBank/DDBJ databases">
        <title>Genomic Encyclopedia of Archaeal and Bacterial Type Strains, Phase II (KMG-II): from individual species to whole genera.</title>
        <authorList>
            <person name="Goeker M."/>
        </authorList>
    </citation>
    <scope>NUCLEOTIDE SEQUENCE [LARGE SCALE GENOMIC DNA]</scope>
    <source>
        <strain evidence="15 16">CFPB 3232</strain>
    </source>
</reference>
<dbReference type="InterPro" id="IPR010105">
    <property type="entry name" value="TonB_sidphr_rcpt"/>
</dbReference>
<evidence type="ECO:0000256" key="3">
    <source>
        <dbReference type="ARBA" id="ARBA00022448"/>
    </source>
</evidence>
<evidence type="ECO:0000256" key="10">
    <source>
        <dbReference type="ARBA" id="ARBA00023170"/>
    </source>
</evidence>
<dbReference type="Gene3D" id="2.40.170.20">
    <property type="entry name" value="TonB-dependent receptor, beta-barrel domain"/>
    <property type="match status" value="1"/>
</dbReference>
<dbReference type="Proteomes" id="UP000248856">
    <property type="component" value="Unassembled WGS sequence"/>
</dbReference>
<comment type="similarity">
    <text evidence="2 12 13">Belongs to the TonB-dependent receptor family.</text>
</comment>